<dbReference type="Gene3D" id="2.60.40.790">
    <property type="match status" value="1"/>
</dbReference>
<protein>
    <recommendedName>
        <fullName evidence="4">SHSP domain-containing protein</fullName>
    </recommendedName>
</protein>
<dbReference type="InterPro" id="IPR008978">
    <property type="entry name" value="HSP20-like_chaperone"/>
</dbReference>
<evidence type="ECO:0000256" key="3">
    <source>
        <dbReference type="SAM" id="MobiDB-lite"/>
    </source>
</evidence>
<dbReference type="Pfam" id="PF00011">
    <property type="entry name" value="HSP20"/>
    <property type="match status" value="1"/>
</dbReference>
<evidence type="ECO:0000313" key="5">
    <source>
        <dbReference type="EMBL" id="CAK9160125.1"/>
    </source>
</evidence>
<accession>A0ABC8SWB5</accession>
<sequence length="191" mass="20525">MDPQQPILVVTPLKSVPYTGPPQPYTHIPSPTEGDPSLPTRNQPAMVFIPPHSAEKEWDDLVAATKSGVTVTGSAAMGMVGPALGLIDIGESEDTYVFRVSLPGVANDEKFSCNVEPKGRILIKGVTSTGEKKVHRNNMVFEMQTQNLCPPGGFSVSFQLPGPIDHQEVTSNFGLDGIFEGVVKKKLQKSL</sequence>
<keyword evidence="6" id="KW-1185">Reference proteome</keyword>
<dbReference type="FunFam" id="2.60.40.790:FF:000049">
    <property type="entry name" value="Increased DNA methylation 3"/>
    <property type="match status" value="1"/>
</dbReference>
<dbReference type="PANTHER" id="PTHR34661:SF8">
    <property type="entry name" value="ALPHA-CRYSTALLIN DOMAIN-CONTAINING PROTEIN 22.3"/>
    <property type="match status" value="1"/>
</dbReference>
<organism evidence="5 6">
    <name type="scientific">Ilex paraguariensis</name>
    <name type="common">yerba mate</name>
    <dbReference type="NCBI Taxonomy" id="185542"/>
    <lineage>
        <taxon>Eukaryota</taxon>
        <taxon>Viridiplantae</taxon>
        <taxon>Streptophyta</taxon>
        <taxon>Embryophyta</taxon>
        <taxon>Tracheophyta</taxon>
        <taxon>Spermatophyta</taxon>
        <taxon>Magnoliopsida</taxon>
        <taxon>eudicotyledons</taxon>
        <taxon>Gunneridae</taxon>
        <taxon>Pentapetalae</taxon>
        <taxon>asterids</taxon>
        <taxon>campanulids</taxon>
        <taxon>Aquifoliales</taxon>
        <taxon>Aquifoliaceae</taxon>
        <taxon>Ilex</taxon>
    </lineage>
</organism>
<evidence type="ECO:0000256" key="1">
    <source>
        <dbReference type="PROSITE-ProRule" id="PRU00285"/>
    </source>
</evidence>
<dbReference type="EMBL" id="CAUOFW020003469">
    <property type="protein sequence ID" value="CAK9160125.1"/>
    <property type="molecule type" value="Genomic_DNA"/>
</dbReference>
<reference evidence="5 6" key="1">
    <citation type="submission" date="2024-02" db="EMBL/GenBank/DDBJ databases">
        <authorList>
            <person name="Vignale AGUSTIN F."/>
            <person name="Sosa J E."/>
            <person name="Modenutti C."/>
        </authorList>
    </citation>
    <scope>NUCLEOTIDE SEQUENCE [LARGE SCALE GENOMIC DNA]</scope>
</reference>
<dbReference type="InterPro" id="IPR002068">
    <property type="entry name" value="A-crystallin/Hsp20_dom"/>
</dbReference>
<proteinExistence type="inferred from homology"/>
<evidence type="ECO:0000259" key="4">
    <source>
        <dbReference type="PROSITE" id="PS01031"/>
    </source>
</evidence>
<feature type="domain" description="SHSP" evidence="4">
    <location>
        <begin position="75"/>
        <end position="191"/>
    </location>
</feature>
<comment type="caution">
    <text evidence="5">The sequence shown here is derived from an EMBL/GenBank/DDBJ whole genome shotgun (WGS) entry which is preliminary data.</text>
</comment>
<evidence type="ECO:0000256" key="2">
    <source>
        <dbReference type="RuleBase" id="RU003616"/>
    </source>
</evidence>
<dbReference type="InterPro" id="IPR039321">
    <property type="entry name" value="IDM2/3-like"/>
</dbReference>
<dbReference type="Proteomes" id="UP001642360">
    <property type="component" value="Unassembled WGS sequence"/>
</dbReference>
<name>A0ABC8SWB5_9AQUA</name>
<dbReference type="SUPFAM" id="SSF49764">
    <property type="entry name" value="HSP20-like chaperones"/>
    <property type="match status" value="1"/>
</dbReference>
<comment type="similarity">
    <text evidence="1 2">Belongs to the small heat shock protein (HSP20) family.</text>
</comment>
<dbReference type="PANTHER" id="PTHR34661">
    <property type="entry name" value="INCREASED DNA METHYLATION 3"/>
    <property type="match status" value="1"/>
</dbReference>
<dbReference type="AlphaFoldDB" id="A0ABC8SWB5"/>
<dbReference type="PROSITE" id="PS01031">
    <property type="entry name" value="SHSP"/>
    <property type="match status" value="1"/>
</dbReference>
<gene>
    <name evidence="5" type="ORF">ILEXP_LOCUS28857</name>
</gene>
<feature type="region of interest" description="Disordered" evidence="3">
    <location>
        <begin position="18"/>
        <end position="42"/>
    </location>
</feature>
<evidence type="ECO:0000313" key="6">
    <source>
        <dbReference type="Proteomes" id="UP001642360"/>
    </source>
</evidence>
<dbReference type="CDD" id="cd00298">
    <property type="entry name" value="ACD_sHsps_p23-like"/>
    <property type="match status" value="1"/>
</dbReference>